<name>A0A9X2S6F0_9FIRM</name>
<comment type="caution">
    <text evidence="1">The sequence shown here is derived from an EMBL/GenBank/DDBJ whole genome shotgun (WGS) entry which is preliminary data.</text>
</comment>
<gene>
    <name evidence="1" type="ORF">NSA23_05380</name>
</gene>
<dbReference type="RefSeq" id="WP_257490310.1">
    <property type="nucleotide sequence ID" value="NZ_JANJZL010000003.1"/>
</dbReference>
<proteinExistence type="predicted"/>
<evidence type="ECO:0000313" key="1">
    <source>
        <dbReference type="EMBL" id="MCR2043547.1"/>
    </source>
</evidence>
<protein>
    <submittedName>
        <fullName evidence="1">Uncharacterized protein</fullName>
    </submittedName>
</protein>
<accession>A0A9X2S6F0</accession>
<sequence length="52" mass="6164">MYKGKKKEADTYLRDTENIPLSIDVEEYSVDTTEHIEKENIENYVKREVAPM</sequence>
<organism evidence="1 2">
    <name type="scientific">Anaerosalibacter massiliensis</name>
    <dbReference type="NCBI Taxonomy" id="1347392"/>
    <lineage>
        <taxon>Bacteria</taxon>
        <taxon>Bacillati</taxon>
        <taxon>Bacillota</taxon>
        <taxon>Tissierellia</taxon>
        <taxon>Tissierellales</taxon>
        <taxon>Sporanaerobacteraceae</taxon>
        <taxon>Anaerosalibacter</taxon>
    </lineage>
</organism>
<dbReference type="Proteomes" id="UP001142078">
    <property type="component" value="Unassembled WGS sequence"/>
</dbReference>
<evidence type="ECO:0000313" key="2">
    <source>
        <dbReference type="Proteomes" id="UP001142078"/>
    </source>
</evidence>
<dbReference type="EMBL" id="JANJZL010000003">
    <property type="protein sequence ID" value="MCR2043547.1"/>
    <property type="molecule type" value="Genomic_DNA"/>
</dbReference>
<reference evidence="1" key="1">
    <citation type="submission" date="2022-07" db="EMBL/GenBank/DDBJ databases">
        <title>Enhanced cultured diversity of the mouse gut microbiota enables custom-made synthetic communities.</title>
        <authorList>
            <person name="Afrizal A."/>
        </authorList>
    </citation>
    <scope>NUCLEOTIDE SEQUENCE</scope>
    <source>
        <strain evidence="1">DSM 29482</strain>
    </source>
</reference>
<keyword evidence="2" id="KW-1185">Reference proteome</keyword>
<dbReference type="AlphaFoldDB" id="A0A9X2S6F0"/>